<name>A0A1X7K0F6_9BURK</name>
<dbReference type="EMBL" id="FXAT01000003">
    <property type="protein sequence ID" value="SMG34088.1"/>
    <property type="molecule type" value="Genomic_DNA"/>
</dbReference>
<proteinExistence type="predicted"/>
<keyword evidence="2" id="KW-1185">Reference proteome</keyword>
<evidence type="ECO:0000313" key="2">
    <source>
        <dbReference type="Proteomes" id="UP000193228"/>
    </source>
</evidence>
<sequence>MLVRQYHPALWFEGRLPADGSGSPFSADKATRIVAARCIALPWHSRFLASCFSKRVLTSPCDAAVWTMRTGRELPTGMKER</sequence>
<accession>A0A1X7K0F6</accession>
<reference evidence="2" key="1">
    <citation type="submission" date="2017-04" db="EMBL/GenBank/DDBJ databases">
        <authorList>
            <person name="Varghese N."/>
            <person name="Submissions S."/>
        </authorList>
    </citation>
    <scope>NUCLEOTIDE SEQUENCE [LARGE SCALE GENOMIC DNA]</scope>
    <source>
        <strain evidence="2">LMG 29540</strain>
    </source>
</reference>
<gene>
    <name evidence="1" type="ORF">SAMN06265784_103236</name>
</gene>
<organism evidence="1 2">
    <name type="scientific">Paraburkholderia susongensis</name>
    <dbReference type="NCBI Taxonomy" id="1515439"/>
    <lineage>
        <taxon>Bacteria</taxon>
        <taxon>Pseudomonadati</taxon>
        <taxon>Pseudomonadota</taxon>
        <taxon>Betaproteobacteria</taxon>
        <taxon>Burkholderiales</taxon>
        <taxon>Burkholderiaceae</taxon>
        <taxon>Paraburkholderia</taxon>
    </lineage>
</organism>
<dbReference type="Proteomes" id="UP000193228">
    <property type="component" value="Unassembled WGS sequence"/>
</dbReference>
<protein>
    <submittedName>
        <fullName evidence="1">Uncharacterized protein</fullName>
    </submittedName>
</protein>
<dbReference type="AlphaFoldDB" id="A0A1X7K0F6"/>
<evidence type="ECO:0000313" key="1">
    <source>
        <dbReference type="EMBL" id="SMG34088.1"/>
    </source>
</evidence>